<sequence>MEYNIIEASRKDYSKEEIKYILSHFNCNAMKIENIKAKDTDKARAVYKIYSNTGNKCLKKTYHDEPTLLFIYSIIEWLNIFNIKCPRFLKTNTGIPYLNYRGDYFILMDWIEGRKCDYDNIDDVLNASCYLAKIHLVTRNFKSINGSRIIYGDNGIYDSYSKHFSQLLNTSNKAFYYKDDFSKLFIDNADYYIECAKESLYLLSQIDFNSKELEKSICHYDYVNKNIIFNSDINIIDFDKSKYDYSINDFYVFIKRILKRKSTCWDFNLFKQAVEYYEKNRSINYLEFKLLLAQLMFPNKIWKITRDYYKNIHHCNKKAFYKILKDTISQKEYHKQFIANAIEFFNQKY</sequence>
<reference evidence="3" key="1">
    <citation type="submission" date="2016-11" db="EMBL/GenBank/DDBJ databases">
        <authorList>
            <person name="Varghese N."/>
            <person name="Submissions S."/>
        </authorList>
    </citation>
    <scope>NUCLEOTIDE SEQUENCE [LARGE SCALE GENOMIC DNA]</scope>
    <source>
        <strain evidence="3">DSM 10124</strain>
    </source>
</reference>
<dbReference type="InterPro" id="IPR047175">
    <property type="entry name" value="CotS-like"/>
</dbReference>
<dbReference type="Proteomes" id="UP000184423">
    <property type="component" value="Unassembled WGS sequence"/>
</dbReference>
<dbReference type="GO" id="GO:0042601">
    <property type="term" value="C:endospore-forming forespore"/>
    <property type="evidence" value="ECO:0007669"/>
    <property type="project" value="TreeGrafter"/>
</dbReference>
<keyword evidence="2" id="KW-0167">Capsid protein</keyword>
<feature type="domain" description="Aminoglycoside phosphotransferase" evidence="1">
    <location>
        <begin position="64"/>
        <end position="255"/>
    </location>
</feature>
<dbReference type="EMBL" id="FQVG01000020">
    <property type="protein sequence ID" value="SHE85474.1"/>
    <property type="molecule type" value="Genomic_DNA"/>
</dbReference>
<name>A0A1M4WW60_9CLOT</name>
<proteinExistence type="predicted"/>
<evidence type="ECO:0000313" key="2">
    <source>
        <dbReference type="EMBL" id="SHE85474.1"/>
    </source>
</evidence>
<dbReference type="Gene3D" id="3.30.200.20">
    <property type="entry name" value="Phosphorylase Kinase, domain 1"/>
    <property type="match status" value="1"/>
</dbReference>
<keyword evidence="2" id="KW-0946">Virion</keyword>
<dbReference type="RefSeq" id="WP_073248466.1">
    <property type="nucleotide sequence ID" value="NZ_FQVG01000020.1"/>
</dbReference>
<dbReference type="AlphaFoldDB" id="A0A1M4WW60"/>
<evidence type="ECO:0000313" key="3">
    <source>
        <dbReference type="Proteomes" id="UP000184423"/>
    </source>
</evidence>
<dbReference type="PANTHER" id="PTHR39179">
    <property type="entry name" value="SPORE COAT PROTEIN I"/>
    <property type="match status" value="1"/>
</dbReference>
<organism evidence="2 3">
    <name type="scientific">Caloramator proteoclasticus DSM 10124</name>
    <dbReference type="NCBI Taxonomy" id="1121262"/>
    <lineage>
        <taxon>Bacteria</taxon>
        <taxon>Bacillati</taxon>
        <taxon>Bacillota</taxon>
        <taxon>Clostridia</taxon>
        <taxon>Eubacteriales</taxon>
        <taxon>Clostridiaceae</taxon>
        <taxon>Caloramator</taxon>
    </lineage>
</organism>
<dbReference type="PANTHER" id="PTHR39179:SF1">
    <property type="entry name" value="SPORE COAT PROTEIN I"/>
    <property type="match status" value="1"/>
</dbReference>
<dbReference type="InterPro" id="IPR011009">
    <property type="entry name" value="Kinase-like_dom_sf"/>
</dbReference>
<dbReference type="Gene3D" id="3.90.1200.10">
    <property type="match status" value="1"/>
</dbReference>
<keyword evidence="3" id="KW-1185">Reference proteome</keyword>
<dbReference type="InterPro" id="IPR002575">
    <property type="entry name" value="Aminoglycoside_PTrfase"/>
</dbReference>
<dbReference type="InterPro" id="IPR014255">
    <property type="entry name" value="Spore_coat_CotS"/>
</dbReference>
<dbReference type="NCBIfam" id="TIGR02906">
    <property type="entry name" value="spore_CotS"/>
    <property type="match status" value="1"/>
</dbReference>
<dbReference type="SUPFAM" id="SSF56112">
    <property type="entry name" value="Protein kinase-like (PK-like)"/>
    <property type="match status" value="1"/>
</dbReference>
<gene>
    <name evidence="2" type="ORF">SAMN02746091_01251</name>
</gene>
<accession>A0A1M4WW60</accession>
<evidence type="ECO:0000259" key="1">
    <source>
        <dbReference type="Pfam" id="PF01636"/>
    </source>
</evidence>
<protein>
    <submittedName>
        <fullName evidence="2">Spore coat protein, CotS family</fullName>
    </submittedName>
</protein>
<dbReference type="Pfam" id="PF01636">
    <property type="entry name" value="APH"/>
    <property type="match status" value="1"/>
</dbReference>